<keyword evidence="2" id="KW-0732">Signal</keyword>
<sequence length="517" mass="57513">MRRSRLLRALLCTILIAGASAEEPTSERGEAPRDGTSPSPSQRLKGVGAKVVILEEASRLDEAVFTEVIVPLLNVRDTAMLAISTPLDENNFYSTLLHMKDPQTDGPMFRVLEIKLICEACTAKGIKDVCPHRRELIPPWKNDHRREIMTKALFEGQPRMYMQEQLGIPSGSDARCFDVESIDRFVATSDCITNDPRHVFVGIDTCGGGNNFMAIVSACYNRNNALQILRHGAEPVSDLVAAATLVEKGRDGVGAHVEYHDPGVTFGEQVGGELRRFQHAFDSVPGVASDGVAQRKRQVSIGPHGFAERRYGCVQVTVHHVEVFGGEDSFAPHENILAVDTAPITSDMQLEAEIASHATRLRKHIPRDTVLVSIIEANYGGWVQASRIAHLLENHGPALHITCDKTRENKRPGIYTTWEIKERMRHELQRLLREDRICLFSEVASTRVGDVAELAKQLKRCEYVYKANTTSATVERKRTITGKMNGQNDDMAIALMLLSYWSAHFINVDGRCATRLR</sequence>
<proteinExistence type="predicted"/>
<evidence type="ECO:0000313" key="4">
    <source>
        <dbReference type="Proteomes" id="UP001190700"/>
    </source>
</evidence>
<dbReference type="AlphaFoldDB" id="A0AAE0H2A1"/>
<name>A0AAE0H2A1_9CHLO</name>
<feature type="signal peptide" evidence="2">
    <location>
        <begin position="1"/>
        <end position="21"/>
    </location>
</feature>
<gene>
    <name evidence="3" type="ORF">CYMTET_3902</name>
</gene>
<dbReference type="EMBL" id="LGRX02000421">
    <property type="protein sequence ID" value="KAK3288684.1"/>
    <property type="molecule type" value="Genomic_DNA"/>
</dbReference>
<keyword evidence="4" id="KW-1185">Reference proteome</keyword>
<protein>
    <submittedName>
        <fullName evidence="3">Uncharacterized protein</fullName>
    </submittedName>
</protein>
<reference evidence="3 4" key="1">
    <citation type="journal article" date="2015" name="Genome Biol. Evol.">
        <title>Comparative Genomics of a Bacterivorous Green Alga Reveals Evolutionary Causalities and Consequences of Phago-Mixotrophic Mode of Nutrition.</title>
        <authorList>
            <person name="Burns J.A."/>
            <person name="Paasch A."/>
            <person name="Narechania A."/>
            <person name="Kim E."/>
        </authorList>
    </citation>
    <scope>NUCLEOTIDE SEQUENCE [LARGE SCALE GENOMIC DNA]</scope>
    <source>
        <strain evidence="3 4">PLY_AMNH</strain>
    </source>
</reference>
<evidence type="ECO:0000256" key="1">
    <source>
        <dbReference type="SAM" id="MobiDB-lite"/>
    </source>
</evidence>
<comment type="caution">
    <text evidence="3">The sequence shown here is derived from an EMBL/GenBank/DDBJ whole genome shotgun (WGS) entry which is preliminary data.</text>
</comment>
<dbReference type="Proteomes" id="UP001190700">
    <property type="component" value="Unassembled WGS sequence"/>
</dbReference>
<feature type="region of interest" description="Disordered" evidence="1">
    <location>
        <begin position="22"/>
        <end position="43"/>
    </location>
</feature>
<accession>A0AAE0H2A1</accession>
<feature type="chain" id="PRO_5041939152" evidence="2">
    <location>
        <begin position="22"/>
        <end position="517"/>
    </location>
</feature>
<evidence type="ECO:0000256" key="2">
    <source>
        <dbReference type="SAM" id="SignalP"/>
    </source>
</evidence>
<evidence type="ECO:0000313" key="3">
    <source>
        <dbReference type="EMBL" id="KAK3288684.1"/>
    </source>
</evidence>
<dbReference type="Gene3D" id="3.30.420.240">
    <property type="match status" value="1"/>
</dbReference>
<organism evidence="3 4">
    <name type="scientific">Cymbomonas tetramitiformis</name>
    <dbReference type="NCBI Taxonomy" id="36881"/>
    <lineage>
        <taxon>Eukaryota</taxon>
        <taxon>Viridiplantae</taxon>
        <taxon>Chlorophyta</taxon>
        <taxon>Pyramimonadophyceae</taxon>
        <taxon>Pyramimonadales</taxon>
        <taxon>Pyramimonadaceae</taxon>
        <taxon>Cymbomonas</taxon>
    </lineage>
</organism>